<keyword evidence="2" id="KW-1185">Reference proteome</keyword>
<reference evidence="1 2" key="1">
    <citation type="submission" date="2017-09" db="EMBL/GenBank/DDBJ databases">
        <authorList>
            <person name="Lee N."/>
            <person name="Cho B.-K."/>
        </authorList>
    </citation>
    <scope>NUCLEOTIDE SEQUENCE [LARGE SCALE GENOMIC DNA]</scope>
    <source>
        <strain evidence="1 2">ATCC 12769</strain>
    </source>
</reference>
<dbReference type="RefSeq" id="WP_150488373.1">
    <property type="nucleotide sequence ID" value="NZ_BMUV01000020.1"/>
</dbReference>
<name>A0A5J6F9X1_9ACTN</name>
<dbReference type="KEGG" id="snk:CP967_14460"/>
<accession>A0A5J6F9X1</accession>
<dbReference type="Proteomes" id="UP000326178">
    <property type="component" value="Chromosome"/>
</dbReference>
<proteinExistence type="predicted"/>
<evidence type="ECO:0000313" key="2">
    <source>
        <dbReference type="Proteomes" id="UP000326178"/>
    </source>
</evidence>
<dbReference type="AlphaFoldDB" id="A0A5J6F9X1"/>
<sequence length="138" mass="15340">MDRKTSPAQVPDWIPAYGHTLRHTGVHFDAVRMMGLLGEQVAYEIMQFTDFRAGPIVRSRVGERNMYFLLPPKSAAAYAWPAGAHLMGRDGRCDAFVGVPALDGHTWPLDWRSRPTRKDPYVDPGLLHGLTVGVLKGV</sequence>
<gene>
    <name evidence="1" type="ORF">CP967_14460</name>
</gene>
<organism evidence="1 2">
    <name type="scientific">Streptomyces nitrosporeus</name>
    <dbReference type="NCBI Taxonomy" id="28894"/>
    <lineage>
        <taxon>Bacteria</taxon>
        <taxon>Bacillati</taxon>
        <taxon>Actinomycetota</taxon>
        <taxon>Actinomycetes</taxon>
        <taxon>Kitasatosporales</taxon>
        <taxon>Streptomycetaceae</taxon>
        <taxon>Streptomyces</taxon>
    </lineage>
</organism>
<protein>
    <submittedName>
        <fullName evidence="1">Uncharacterized protein</fullName>
    </submittedName>
</protein>
<evidence type="ECO:0000313" key="1">
    <source>
        <dbReference type="EMBL" id="QEU73051.1"/>
    </source>
</evidence>
<dbReference type="OrthoDB" id="4279612at2"/>
<dbReference type="EMBL" id="CP023702">
    <property type="protein sequence ID" value="QEU73051.1"/>
    <property type="molecule type" value="Genomic_DNA"/>
</dbReference>